<evidence type="ECO:0000313" key="1">
    <source>
        <dbReference type="EMBL" id="KAB1066067.1"/>
    </source>
</evidence>
<dbReference type="Proteomes" id="UP000435357">
    <property type="component" value="Unassembled WGS sequence"/>
</dbReference>
<sequence length="148" mass="17883">MKFEDKILIDAPCKDVYSFFEKMKENYLAWHQEHIAFEWRKGKGLEVGNVFYFEEEIGGQLLKKETRFTKIIPNQYIEFKMVNWFYRLFIPKMTFIFEEEKGACLFTAQVFLRGIGPLGKWTHRKEFKAVKKHMKEEGINLKRIIEEK</sequence>
<dbReference type="AlphaFoldDB" id="A0A6N6MBZ0"/>
<protein>
    <submittedName>
        <fullName evidence="1">SRPBCC family protein</fullName>
    </submittedName>
</protein>
<dbReference type="RefSeq" id="WP_151166055.1">
    <property type="nucleotide sequence ID" value="NZ_WACR01000001.1"/>
</dbReference>
<keyword evidence="2" id="KW-1185">Reference proteome</keyword>
<name>A0A6N6MBZ0_9FLAO</name>
<dbReference type="Gene3D" id="3.30.530.20">
    <property type="match status" value="1"/>
</dbReference>
<dbReference type="SUPFAM" id="SSF55961">
    <property type="entry name" value="Bet v1-like"/>
    <property type="match status" value="1"/>
</dbReference>
<gene>
    <name evidence="1" type="ORF">F3059_00950</name>
</gene>
<evidence type="ECO:0000313" key="2">
    <source>
        <dbReference type="Proteomes" id="UP000435357"/>
    </source>
</evidence>
<dbReference type="CDD" id="cd07812">
    <property type="entry name" value="SRPBCC"/>
    <property type="match status" value="1"/>
</dbReference>
<accession>A0A6N6MBZ0</accession>
<dbReference type="OrthoDB" id="1011799at2"/>
<dbReference type="InterPro" id="IPR023393">
    <property type="entry name" value="START-like_dom_sf"/>
</dbReference>
<dbReference type="EMBL" id="WACR01000001">
    <property type="protein sequence ID" value="KAB1066067.1"/>
    <property type="molecule type" value="Genomic_DNA"/>
</dbReference>
<comment type="caution">
    <text evidence="1">The sequence shown here is derived from an EMBL/GenBank/DDBJ whole genome shotgun (WGS) entry which is preliminary data.</text>
</comment>
<organism evidence="1 2">
    <name type="scientific">Salibacter halophilus</name>
    <dbReference type="NCBI Taxonomy" id="1803916"/>
    <lineage>
        <taxon>Bacteria</taxon>
        <taxon>Pseudomonadati</taxon>
        <taxon>Bacteroidota</taxon>
        <taxon>Flavobacteriia</taxon>
        <taxon>Flavobacteriales</taxon>
        <taxon>Salibacteraceae</taxon>
        <taxon>Salibacter</taxon>
    </lineage>
</organism>
<proteinExistence type="predicted"/>
<reference evidence="1 2" key="1">
    <citation type="submission" date="2019-09" db="EMBL/GenBank/DDBJ databases">
        <title>Genomes of Cryomorphaceae.</title>
        <authorList>
            <person name="Bowman J.P."/>
        </authorList>
    </citation>
    <scope>NUCLEOTIDE SEQUENCE [LARGE SCALE GENOMIC DNA]</scope>
    <source>
        <strain evidence="1 2">KCTC 52047</strain>
    </source>
</reference>